<dbReference type="GO" id="GO:0046983">
    <property type="term" value="F:protein dimerization activity"/>
    <property type="evidence" value="ECO:0007669"/>
    <property type="project" value="InterPro"/>
</dbReference>
<feature type="domain" description="BHLH" evidence="5">
    <location>
        <begin position="136"/>
        <end position="187"/>
    </location>
</feature>
<comment type="subcellular location">
    <subcellularLocation>
        <location evidence="1">Nucleus</location>
    </subcellularLocation>
</comment>
<dbReference type="VEuPathDB" id="VectorBase:CSON006240"/>
<dbReference type="Pfam" id="PF01586">
    <property type="entry name" value="Basic"/>
    <property type="match status" value="1"/>
</dbReference>
<evidence type="ECO:0000256" key="4">
    <source>
        <dbReference type="SAM" id="MobiDB-lite"/>
    </source>
</evidence>
<evidence type="ECO:0000259" key="5">
    <source>
        <dbReference type="PROSITE" id="PS50888"/>
    </source>
</evidence>
<dbReference type="FunFam" id="4.10.280.10:FF:000005">
    <property type="entry name" value="Myogenic factor"/>
    <property type="match status" value="1"/>
</dbReference>
<feature type="region of interest" description="Disordered" evidence="4">
    <location>
        <begin position="1"/>
        <end position="22"/>
    </location>
</feature>
<dbReference type="OMA" id="PITCMAG"/>
<dbReference type="GO" id="GO:0045663">
    <property type="term" value="P:positive regulation of myoblast differentiation"/>
    <property type="evidence" value="ECO:0007669"/>
    <property type="project" value="TreeGrafter"/>
</dbReference>
<evidence type="ECO:0000256" key="2">
    <source>
        <dbReference type="ARBA" id="ARBA00023125"/>
    </source>
</evidence>
<dbReference type="InterPro" id="IPR036638">
    <property type="entry name" value="HLH_DNA-bd_sf"/>
</dbReference>
<gene>
    <name evidence="6" type="primary">CSON006240</name>
</gene>
<evidence type="ECO:0000256" key="3">
    <source>
        <dbReference type="ARBA" id="ARBA00023242"/>
    </source>
</evidence>
<dbReference type="Gene3D" id="4.10.280.10">
    <property type="entry name" value="Helix-loop-helix DNA-binding domain"/>
    <property type="match status" value="1"/>
</dbReference>
<dbReference type="SMART" id="SM00520">
    <property type="entry name" value="BASIC"/>
    <property type="match status" value="1"/>
</dbReference>
<dbReference type="PANTHER" id="PTHR11534:SF9">
    <property type="entry name" value="MYOGENIC-DETERMINATION PROTEIN"/>
    <property type="match status" value="1"/>
</dbReference>
<dbReference type="PROSITE" id="PS50888">
    <property type="entry name" value="BHLH"/>
    <property type="match status" value="1"/>
</dbReference>
<sequence length="312" mass="34876">MKMTKYGQNLSNNKKFNNNNNHKFHTQMNAYLNNQNNLESQKNMNYLNSNHQNSGHSFINYTNYNFNKLRIDNSAGDNSCNSSTNLSQSASDIDDNSVSSEEHILAPITCMAGQSTGRPCLAWACKACKRKTVSVDRRKAATLRERRRLRKVNEAFEILKRRTSTNPNQRLPKVEILRNAIEYIISLEDLLQESPANPRDASNNIIDNSSFKSSPQEYVNYSSAYLKEKLQQLSKDSDRFTPITGYSPATANSSSLDCLNLIVQSINTPNASPAAAVSSVTSVPSILITPPDIKATTTTQMTKFQQKCMAQA</sequence>
<dbReference type="Pfam" id="PF00010">
    <property type="entry name" value="HLH"/>
    <property type="match status" value="1"/>
</dbReference>
<feature type="compositionally biased region" description="Polar residues" evidence="4">
    <location>
        <begin position="1"/>
        <end position="11"/>
    </location>
</feature>
<dbReference type="InterPro" id="IPR011598">
    <property type="entry name" value="bHLH_dom"/>
</dbReference>
<dbReference type="GO" id="GO:0000981">
    <property type="term" value="F:DNA-binding transcription factor activity, RNA polymerase II-specific"/>
    <property type="evidence" value="ECO:0007669"/>
    <property type="project" value="TreeGrafter"/>
</dbReference>
<keyword evidence="2" id="KW-0238">DNA-binding</keyword>
<dbReference type="AlphaFoldDB" id="A0A336M158"/>
<dbReference type="SUPFAM" id="SSF47459">
    <property type="entry name" value="HLH, helix-loop-helix DNA-binding domain"/>
    <property type="match status" value="1"/>
</dbReference>
<dbReference type="GO" id="GO:0007517">
    <property type="term" value="P:muscle organ development"/>
    <property type="evidence" value="ECO:0007669"/>
    <property type="project" value="InterPro"/>
</dbReference>
<evidence type="ECO:0000313" key="6">
    <source>
        <dbReference type="EMBL" id="SSX22177.1"/>
    </source>
</evidence>
<protein>
    <submittedName>
        <fullName evidence="6">CSON006240 protein</fullName>
    </submittedName>
</protein>
<keyword evidence="3" id="KW-0539">Nucleus</keyword>
<organism evidence="6">
    <name type="scientific">Culicoides sonorensis</name>
    <name type="common">Biting midge</name>
    <dbReference type="NCBI Taxonomy" id="179676"/>
    <lineage>
        <taxon>Eukaryota</taxon>
        <taxon>Metazoa</taxon>
        <taxon>Ecdysozoa</taxon>
        <taxon>Arthropoda</taxon>
        <taxon>Hexapoda</taxon>
        <taxon>Insecta</taxon>
        <taxon>Pterygota</taxon>
        <taxon>Neoptera</taxon>
        <taxon>Endopterygota</taxon>
        <taxon>Diptera</taxon>
        <taxon>Nematocera</taxon>
        <taxon>Chironomoidea</taxon>
        <taxon>Ceratopogonidae</taxon>
        <taxon>Ceratopogoninae</taxon>
        <taxon>Culicoides</taxon>
        <taxon>Monoculicoides</taxon>
    </lineage>
</organism>
<reference evidence="6" key="1">
    <citation type="submission" date="2018-07" db="EMBL/GenBank/DDBJ databases">
        <authorList>
            <person name="Quirk P.G."/>
            <person name="Krulwich T.A."/>
        </authorList>
    </citation>
    <scope>NUCLEOTIDE SEQUENCE</scope>
</reference>
<dbReference type="InterPro" id="IPR002546">
    <property type="entry name" value="MyoD_N"/>
</dbReference>
<dbReference type="CDD" id="cd19699">
    <property type="entry name" value="bHLH_TS_dMYOD_like"/>
    <property type="match status" value="1"/>
</dbReference>
<dbReference type="SMART" id="SM00353">
    <property type="entry name" value="HLH"/>
    <property type="match status" value="1"/>
</dbReference>
<feature type="compositionally biased region" description="Low complexity" evidence="4">
    <location>
        <begin position="12"/>
        <end position="21"/>
    </location>
</feature>
<dbReference type="GO" id="GO:0005634">
    <property type="term" value="C:nucleus"/>
    <property type="evidence" value="ECO:0007669"/>
    <property type="project" value="UniProtKB-SubCell"/>
</dbReference>
<dbReference type="PANTHER" id="PTHR11534">
    <property type="entry name" value="MYOGENIC FACTOR"/>
    <property type="match status" value="1"/>
</dbReference>
<name>A0A336M158_CULSO</name>
<proteinExistence type="predicted"/>
<dbReference type="InterPro" id="IPR039704">
    <property type="entry name" value="Myogenic_factor"/>
</dbReference>
<dbReference type="EMBL" id="UFQT01000235">
    <property type="protein sequence ID" value="SSX22177.1"/>
    <property type="molecule type" value="Genomic_DNA"/>
</dbReference>
<evidence type="ECO:0000256" key="1">
    <source>
        <dbReference type="ARBA" id="ARBA00004123"/>
    </source>
</evidence>
<accession>A0A336M158</accession>
<dbReference type="GO" id="GO:0000978">
    <property type="term" value="F:RNA polymerase II cis-regulatory region sequence-specific DNA binding"/>
    <property type="evidence" value="ECO:0007669"/>
    <property type="project" value="TreeGrafter"/>
</dbReference>